<protein>
    <submittedName>
        <fullName evidence="1">Uncharacterized protein</fullName>
    </submittedName>
</protein>
<keyword evidence="2" id="KW-1185">Reference proteome</keyword>
<proteinExistence type="predicted"/>
<reference evidence="1 2" key="1">
    <citation type="journal article" date="2010" name="J. Bacteriol.">
        <title>Complete genome sequence of "Candidatus Puniceispirillum marinum" IMCC1322, a representative of the SAR116 clade in the Alphaproteobacteria.</title>
        <authorList>
            <person name="Oh H.M."/>
            <person name="Kwon K.K."/>
            <person name="Kang I."/>
            <person name="Kang S.G."/>
            <person name="Lee J.H."/>
            <person name="Kim S.J."/>
            <person name="Cho J.C."/>
        </authorList>
    </citation>
    <scope>NUCLEOTIDE SEQUENCE [LARGE SCALE GENOMIC DNA]</scope>
    <source>
        <strain evidence="1 2">IMCC1322</strain>
    </source>
</reference>
<name>D5BPE9_PUNMI</name>
<evidence type="ECO:0000313" key="2">
    <source>
        <dbReference type="Proteomes" id="UP000007460"/>
    </source>
</evidence>
<gene>
    <name evidence="1" type="ordered locus">SAR116_0188</name>
</gene>
<dbReference type="AlphaFoldDB" id="D5BPE9"/>
<dbReference type="EMBL" id="CP001751">
    <property type="protein sequence ID" value="ADE38431.1"/>
    <property type="molecule type" value="Genomic_DNA"/>
</dbReference>
<dbReference type="RefSeq" id="WP_013045061.1">
    <property type="nucleotide sequence ID" value="NC_014010.1"/>
</dbReference>
<accession>D5BPE9</accession>
<dbReference type="HOGENOM" id="CLU_1625706_0_0_5"/>
<organism evidence="1 2">
    <name type="scientific">Puniceispirillum marinum (strain IMCC1322)</name>
    <dbReference type="NCBI Taxonomy" id="488538"/>
    <lineage>
        <taxon>Bacteria</taxon>
        <taxon>Pseudomonadati</taxon>
        <taxon>Pseudomonadota</taxon>
        <taxon>Alphaproteobacteria</taxon>
        <taxon>Candidatus Puniceispirillales</taxon>
        <taxon>Candidatus Puniceispirillaceae</taxon>
        <taxon>Candidatus Puniceispirillum</taxon>
    </lineage>
</organism>
<dbReference type="STRING" id="488538.SAR116_0188"/>
<dbReference type="Proteomes" id="UP000007460">
    <property type="component" value="Chromosome"/>
</dbReference>
<evidence type="ECO:0000313" key="1">
    <source>
        <dbReference type="EMBL" id="ADE38431.1"/>
    </source>
</evidence>
<sequence length="163" mass="19134">MAKPIPTDDELIAELIHSFGGLWYVEHPMVDCFVEVISKEITENKIVAIIEQTILNLDDVEELFAGQDLTGSIWTFILEMRLHPEVDQWKWHWHSDPNDQSTRLSEIKDKDSALQAVFDEVDWYDCLATYEMTSAELMAKLPEKYRKFYEPHHKQFLDNGEFV</sequence>
<dbReference type="KEGG" id="apb:SAR116_0188"/>